<dbReference type="EMBL" id="JANPWB010000013">
    <property type="protein sequence ID" value="KAJ1104722.1"/>
    <property type="molecule type" value="Genomic_DNA"/>
</dbReference>
<keyword evidence="3" id="KW-1185">Reference proteome</keyword>
<gene>
    <name evidence="2" type="ORF">NDU88_002131</name>
</gene>
<evidence type="ECO:0000313" key="2">
    <source>
        <dbReference type="EMBL" id="KAJ1104722.1"/>
    </source>
</evidence>
<comment type="caution">
    <text evidence="2">The sequence shown here is derived from an EMBL/GenBank/DDBJ whole genome shotgun (WGS) entry which is preliminary data.</text>
</comment>
<evidence type="ECO:0000313" key="3">
    <source>
        <dbReference type="Proteomes" id="UP001066276"/>
    </source>
</evidence>
<dbReference type="AlphaFoldDB" id="A0AAV7MMY4"/>
<name>A0AAV7MMY4_PLEWA</name>
<sequence length="88" mass="9961">MRTDIVTLQRVAVSSCDSELLKEQGALNTLNEVSISRTDVRWHLNTQGHIPKRNQQRLQKRSQQIDEEVNSSYKVSTMGRGHLSDPSG</sequence>
<reference evidence="2" key="1">
    <citation type="journal article" date="2022" name="bioRxiv">
        <title>Sequencing and chromosome-scale assembly of the giantPleurodeles waltlgenome.</title>
        <authorList>
            <person name="Brown T."/>
            <person name="Elewa A."/>
            <person name="Iarovenko S."/>
            <person name="Subramanian E."/>
            <person name="Araus A.J."/>
            <person name="Petzold A."/>
            <person name="Susuki M."/>
            <person name="Suzuki K.-i.T."/>
            <person name="Hayashi T."/>
            <person name="Toyoda A."/>
            <person name="Oliveira C."/>
            <person name="Osipova E."/>
            <person name="Leigh N.D."/>
            <person name="Simon A."/>
            <person name="Yun M.H."/>
        </authorList>
    </citation>
    <scope>NUCLEOTIDE SEQUENCE</scope>
    <source>
        <strain evidence="2">20211129_DDA</strain>
        <tissue evidence="2">Liver</tissue>
    </source>
</reference>
<evidence type="ECO:0000256" key="1">
    <source>
        <dbReference type="SAM" id="MobiDB-lite"/>
    </source>
</evidence>
<protein>
    <submittedName>
        <fullName evidence="2">Uncharacterized protein</fullName>
    </submittedName>
</protein>
<feature type="region of interest" description="Disordered" evidence="1">
    <location>
        <begin position="46"/>
        <end position="88"/>
    </location>
</feature>
<dbReference type="Proteomes" id="UP001066276">
    <property type="component" value="Chromosome 9"/>
</dbReference>
<accession>A0AAV7MMY4</accession>
<organism evidence="2 3">
    <name type="scientific">Pleurodeles waltl</name>
    <name type="common">Iberian ribbed newt</name>
    <dbReference type="NCBI Taxonomy" id="8319"/>
    <lineage>
        <taxon>Eukaryota</taxon>
        <taxon>Metazoa</taxon>
        <taxon>Chordata</taxon>
        <taxon>Craniata</taxon>
        <taxon>Vertebrata</taxon>
        <taxon>Euteleostomi</taxon>
        <taxon>Amphibia</taxon>
        <taxon>Batrachia</taxon>
        <taxon>Caudata</taxon>
        <taxon>Salamandroidea</taxon>
        <taxon>Salamandridae</taxon>
        <taxon>Pleurodelinae</taxon>
        <taxon>Pleurodeles</taxon>
    </lineage>
</organism>
<proteinExistence type="predicted"/>
<feature type="compositionally biased region" description="Basic residues" evidence="1">
    <location>
        <begin position="50"/>
        <end position="60"/>
    </location>
</feature>